<accession>A0A6M5YTV9</accession>
<evidence type="ECO:0000313" key="1">
    <source>
        <dbReference type="EMBL" id="QJW96874.1"/>
    </source>
</evidence>
<dbReference type="InterPro" id="IPR032675">
    <property type="entry name" value="LRR_dom_sf"/>
</dbReference>
<keyword evidence="2" id="KW-1185">Reference proteome</keyword>
<dbReference type="SUPFAM" id="SSF52047">
    <property type="entry name" value="RNI-like"/>
    <property type="match status" value="1"/>
</dbReference>
<dbReference type="KEGG" id="ftj:FTUN_4434"/>
<proteinExistence type="predicted"/>
<protein>
    <recommendedName>
        <fullName evidence="3">TIGR02996 domain-containing protein</fullName>
    </recommendedName>
</protein>
<dbReference type="Proteomes" id="UP000503447">
    <property type="component" value="Chromosome"/>
</dbReference>
<dbReference type="Gene3D" id="3.80.10.10">
    <property type="entry name" value="Ribonuclease Inhibitor"/>
    <property type="match status" value="2"/>
</dbReference>
<dbReference type="GO" id="GO:0031146">
    <property type="term" value="P:SCF-dependent proteasomal ubiquitin-dependent protein catabolic process"/>
    <property type="evidence" value="ECO:0007669"/>
    <property type="project" value="TreeGrafter"/>
</dbReference>
<dbReference type="AlphaFoldDB" id="A0A6M5YTV9"/>
<sequence length="548" mass="59094">MSDQAALLAAITANPDDDVPRLVYADWLDENRPDETPSPAAGPSARADYIRVQCRLARRPFDEPDYPDLLERERDLADWLNTHAPDPEPNLPEDLEWFSEFDGGEWGAFARGFPDEAEYTEYDDEPDENVARLLTALPEAFARTTVRSLRLADAYGEEVVGLLDSPVAAGLRGLALSDIADDNEADAVRAIATSTHLTGLRKLSLDFYVEDDDLRRLARADHLGSLESLSLDYPSPLGLRPLGAARWFRNLRALQLWMDSRDALKAVAELPEMPNLVSLSLRGAVAPTAAAVRKFATSDSFPRLARLELDSTRLTPELVAGLARGTWPLRHLKLHRVAVRRVGAEALAAAPFAETLGVLELPECDVTAGGVQALAAAGALAGLKRLDLSANPIGPGGLAALARSRHFGGLRGLNLSDCNGTKAPLDAAALLHFLTALGCPELRHLELDRMPVGVRGARVLAAGGPFANLTRLGLAECGLRENGARALVGSSSLGHLTVLDMPDNAAGKGASRVADPTVFPRLGRCNLSRNRIPKWPLARLRKRRGVQV</sequence>
<organism evidence="1 2">
    <name type="scientific">Frigoriglobus tundricola</name>
    <dbReference type="NCBI Taxonomy" id="2774151"/>
    <lineage>
        <taxon>Bacteria</taxon>
        <taxon>Pseudomonadati</taxon>
        <taxon>Planctomycetota</taxon>
        <taxon>Planctomycetia</taxon>
        <taxon>Gemmatales</taxon>
        <taxon>Gemmataceae</taxon>
        <taxon>Frigoriglobus</taxon>
    </lineage>
</organism>
<dbReference type="InterPro" id="IPR014338">
    <property type="entry name" value="CHP02996_rpt-companion-dom"/>
</dbReference>
<evidence type="ECO:0000313" key="2">
    <source>
        <dbReference type="Proteomes" id="UP000503447"/>
    </source>
</evidence>
<reference evidence="2" key="1">
    <citation type="submission" date="2020-05" db="EMBL/GenBank/DDBJ databases">
        <title>Frigoriglobus tundricola gen. nov., sp. nov., a psychrotolerant cellulolytic planctomycete of the family Gemmataceae with two divergent copies of 16S rRNA gene.</title>
        <authorList>
            <person name="Kulichevskaya I.S."/>
            <person name="Ivanova A.A."/>
            <person name="Naumoff D.G."/>
            <person name="Beletsky A.V."/>
            <person name="Rijpstra W.I.C."/>
            <person name="Sinninghe Damste J.S."/>
            <person name="Mardanov A.V."/>
            <person name="Ravin N.V."/>
            <person name="Dedysh S.N."/>
        </authorList>
    </citation>
    <scope>NUCLEOTIDE SEQUENCE [LARGE SCALE GENOMIC DNA]</scope>
    <source>
        <strain evidence="2">PL17</strain>
    </source>
</reference>
<dbReference type="EMBL" id="CP053452">
    <property type="protein sequence ID" value="QJW96874.1"/>
    <property type="molecule type" value="Genomic_DNA"/>
</dbReference>
<dbReference type="GO" id="GO:0019005">
    <property type="term" value="C:SCF ubiquitin ligase complex"/>
    <property type="evidence" value="ECO:0007669"/>
    <property type="project" value="TreeGrafter"/>
</dbReference>
<dbReference type="RefSeq" id="WP_171472376.1">
    <property type="nucleotide sequence ID" value="NZ_CP053452.2"/>
</dbReference>
<name>A0A6M5YTV9_9BACT</name>
<gene>
    <name evidence="1" type="ORF">FTUN_4434</name>
</gene>
<evidence type="ECO:0008006" key="3">
    <source>
        <dbReference type="Google" id="ProtNLM"/>
    </source>
</evidence>
<dbReference type="PANTHER" id="PTHR13318">
    <property type="entry name" value="PARTNER OF PAIRED, ISOFORM B-RELATED"/>
    <property type="match status" value="1"/>
</dbReference>
<dbReference type="PANTHER" id="PTHR13318:SF190">
    <property type="entry name" value="PARTNER OF PAIRED, ISOFORM B"/>
    <property type="match status" value="1"/>
</dbReference>
<dbReference type="NCBIfam" id="TIGR02996">
    <property type="entry name" value="rpt_mate_G_obs"/>
    <property type="match status" value="1"/>
</dbReference>